<dbReference type="GO" id="GO:0016226">
    <property type="term" value="P:iron-sulfur cluster assembly"/>
    <property type="evidence" value="ECO:0007669"/>
    <property type="project" value="InterPro"/>
</dbReference>
<evidence type="ECO:0000259" key="2">
    <source>
        <dbReference type="Pfam" id="PF01458"/>
    </source>
</evidence>
<protein>
    <submittedName>
        <fullName evidence="4">Fe-S cluster assembly protein SufB</fullName>
    </submittedName>
</protein>
<evidence type="ECO:0000259" key="3">
    <source>
        <dbReference type="Pfam" id="PF19295"/>
    </source>
</evidence>
<evidence type="ECO:0000256" key="1">
    <source>
        <dbReference type="ARBA" id="ARBA00043967"/>
    </source>
</evidence>
<evidence type="ECO:0000313" key="7">
    <source>
        <dbReference type="Proteomes" id="UP001431572"/>
    </source>
</evidence>
<comment type="similarity">
    <text evidence="1">Belongs to the iron-sulfur cluster assembly SufBD family.</text>
</comment>
<dbReference type="EMBL" id="JACATZ010000003">
    <property type="protein sequence ID" value="NWJ48928.1"/>
    <property type="molecule type" value="Genomic_DNA"/>
</dbReference>
<reference evidence="5" key="2">
    <citation type="journal article" date="2024" name="Nature">
        <title>Anoxygenic phototroph of the Chloroflexota uses a type I reaction centre.</title>
        <authorList>
            <person name="Tsuji J.M."/>
            <person name="Shaw N.A."/>
            <person name="Nagashima S."/>
            <person name="Venkiteswaran J.J."/>
            <person name="Schiff S.L."/>
            <person name="Watanabe T."/>
            <person name="Fukui M."/>
            <person name="Hanada S."/>
            <person name="Tank M."/>
            <person name="Neufeld J.D."/>
        </authorList>
    </citation>
    <scope>NUCLEOTIDE SEQUENCE</scope>
    <source>
        <strain evidence="5">L227-S17</strain>
    </source>
</reference>
<evidence type="ECO:0000313" key="6">
    <source>
        <dbReference type="Proteomes" id="UP000521676"/>
    </source>
</evidence>
<feature type="domain" description="SUF system FeS cluster assembly SufBD core" evidence="2">
    <location>
        <begin position="203"/>
        <end position="437"/>
    </location>
</feature>
<reference evidence="4 6" key="1">
    <citation type="submission" date="2020-06" db="EMBL/GenBank/DDBJ databases">
        <title>Anoxygenic phototrophic Chloroflexota member uses a Type I reaction center.</title>
        <authorList>
            <person name="Tsuji J.M."/>
            <person name="Shaw N.A."/>
            <person name="Nagashima S."/>
            <person name="Venkiteswaran J."/>
            <person name="Schiff S.L."/>
            <person name="Hanada S."/>
            <person name="Tank M."/>
            <person name="Neufeld J.D."/>
        </authorList>
    </citation>
    <scope>NUCLEOTIDE SEQUENCE [LARGE SCALE GENOMIC DNA]</scope>
    <source>
        <strain evidence="4">L227-S17</strain>
    </source>
</reference>
<dbReference type="Proteomes" id="UP000521676">
    <property type="component" value="Unassembled WGS sequence"/>
</dbReference>
<dbReference type="EMBL" id="CP128400">
    <property type="protein sequence ID" value="WJW68859.1"/>
    <property type="molecule type" value="Genomic_DNA"/>
</dbReference>
<keyword evidence="7" id="KW-1185">Reference proteome</keyword>
<name>A0A8T7M9R2_9CHLR</name>
<dbReference type="InterPro" id="IPR000825">
    <property type="entry name" value="SUF_FeS_clus_asmbl_SufBD_core"/>
</dbReference>
<dbReference type="InterPro" id="IPR045595">
    <property type="entry name" value="SufBD_N"/>
</dbReference>
<dbReference type="AlphaFoldDB" id="A0A8T7M9R2"/>
<evidence type="ECO:0000313" key="4">
    <source>
        <dbReference type="EMBL" id="NWJ48928.1"/>
    </source>
</evidence>
<evidence type="ECO:0000313" key="5">
    <source>
        <dbReference type="EMBL" id="WJW68859.1"/>
    </source>
</evidence>
<dbReference type="SUPFAM" id="SSF101960">
    <property type="entry name" value="Stabilizer of iron transporter SufD"/>
    <property type="match status" value="1"/>
</dbReference>
<dbReference type="InterPro" id="IPR055346">
    <property type="entry name" value="Fe-S_cluster_assembly_SufBD"/>
</dbReference>
<sequence length="466" mass="52520">MTIEINKATEKKVEFGTPLLKVWKAKKGLSRELIEDISWQKDEPQWMREFRLKSYDIFESKPMPTWGPDLSGLKFDDLTFYTPSGSKKTRTWDEVPDEIKNTYEKLGIPEAERKYLAGVVAVYDSEPIYEGLKEEYTKLGILFTSMDTAVKDYPDIVKKHFMTKCVPPTDNKFAALHGAVWSGGSFMWVPPNTKVDLPLQAYFRMEGKEEGTFEHTMLIVEEGSEAQYIEGCTAQQYSTNSLHSAVVEIFVRPGARARYTTVQNWSSDIYNLNTKRSLVEEEAHMEWVGGSMGSKITMLYPCSYLIGKGARADHLNIAFANKGQHKDGGAKVIHAAPYTTSNVLSKSIAKDGGHAGFRGLLRIAKGAYGSRAKIRCDGLLMDEFSRNDTYPDMQVHQNNVTIEHEATVGRISEEQVFYLMTRGLSESEAMAMIVNGFIEPVTKELPMEYALELNRLVQLEMEGSIG</sequence>
<proteinExistence type="inferred from homology"/>
<dbReference type="InterPro" id="IPR010231">
    <property type="entry name" value="SUF_FeS_clus_asmbl_SufB"/>
</dbReference>
<dbReference type="NCBIfam" id="TIGR01980">
    <property type="entry name" value="sufB"/>
    <property type="match status" value="1"/>
</dbReference>
<feature type="domain" description="SUF system FeS cluster assembly SufBD N-terminal" evidence="3">
    <location>
        <begin position="137"/>
        <end position="200"/>
    </location>
</feature>
<dbReference type="PANTHER" id="PTHR30508:SF1">
    <property type="entry name" value="UPF0051 PROTEIN ABCI8, CHLOROPLASTIC-RELATED"/>
    <property type="match status" value="1"/>
</dbReference>
<gene>
    <name evidence="4" type="primary">sufB</name>
    <name evidence="4" type="ORF">HXX08_23960</name>
    <name evidence="5" type="ORF">OZ401_004478</name>
</gene>
<dbReference type="RefSeq" id="WP_341470762.1">
    <property type="nucleotide sequence ID" value="NZ_CP128400.1"/>
</dbReference>
<dbReference type="PANTHER" id="PTHR30508">
    <property type="entry name" value="FES CLUSTER ASSEMBLY PROTEIN SUF"/>
    <property type="match status" value="1"/>
</dbReference>
<dbReference type="Pfam" id="PF19295">
    <property type="entry name" value="SufBD_N"/>
    <property type="match status" value="1"/>
</dbReference>
<dbReference type="Proteomes" id="UP001431572">
    <property type="component" value="Chromosome 2"/>
</dbReference>
<dbReference type="Pfam" id="PF01458">
    <property type="entry name" value="SUFBD_core"/>
    <property type="match status" value="1"/>
</dbReference>
<accession>A0A8T7M9R2</accession>
<organism evidence="4 6">
    <name type="scientific">Candidatus Chlorohelix allophototropha</name>
    <dbReference type="NCBI Taxonomy" id="3003348"/>
    <lineage>
        <taxon>Bacteria</taxon>
        <taxon>Bacillati</taxon>
        <taxon>Chloroflexota</taxon>
        <taxon>Chloroflexia</taxon>
        <taxon>Candidatus Chloroheliales</taxon>
        <taxon>Candidatus Chloroheliaceae</taxon>
        <taxon>Candidatus Chlorohelix</taxon>
    </lineage>
</organism>
<dbReference type="InterPro" id="IPR037284">
    <property type="entry name" value="SUF_FeS_clus_asmbl_SufBD_sf"/>
</dbReference>